<name>A0A6G1JP85_9PLEO</name>
<proteinExistence type="predicted"/>
<evidence type="ECO:0008006" key="3">
    <source>
        <dbReference type="Google" id="ProtNLM"/>
    </source>
</evidence>
<dbReference type="EMBL" id="MU005569">
    <property type="protein sequence ID" value="KAF2691973.1"/>
    <property type="molecule type" value="Genomic_DNA"/>
</dbReference>
<reference evidence="1" key="1">
    <citation type="journal article" date="2020" name="Stud. Mycol.">
        <title>101 Dothideomycetes genomes: a test case for predicting lifestyles and emergence of pathogens.</title>
        <authorList>
            <person name="Haridas S."/>
            <person name="Albert R."/>
            <person name="Binder M."/>
            <person name="Bloem J."/>
            <person name="Labutti K."/>
            <person name="Salamov A."/>
            <person name="Andreopoulos B."/>
            <person name="Baker S."/>
            <person name="Barry K."/>
            <person name="Bills G."/>
            <person name="Bluhm B."/>
            <person name="Cannon C."/>
            <person name="Castanera R."/>
            <person name="Culley D."/>
            <person name="Daum C."/>
            <person name="Ezra D."/>
            <person name="Gonzalez J."/>
            <person name="Henrissat B."/>
            <person name="Kuo A."/>
            <person name="Liang C."/>
            <person name="Lipzen A."/>
            <person name="Lutzoni F."/>
            <person name="Magnuson J."/>
            <person name="Mondo S."/>
            <person name="Nolan M."/>
            <person name="Ohm R."/>
            <person name="Pangilinan J."/>
            <person name="Park H.-J."/>
            <person name="Ramirez L."/>
            <person name="Alfaro M."/>
            <person name="Sun H."/>
            <person name="Tritt A."/>
            <person name="Yoshinaga Y."/>
            <person name="Zwiers L.-H."/>
            <person name="Turgeon B."/>
            <person name="Goodwin S."/>
            <person name="Spatafora J."/>
            <person name="Crous P."/>
            <person name="Grigoriev I."/>
        </authorList>
    </citation>
    <scope>NUCLEOTIDE SEQUENCE</scope>
    <source>
        <strain evidence="1">CBS 122367</strain>
    </source>
</reference>
<keyword evidence="2" id="KW-1185">Reference proteome</keyword>
<sequence length="186" mass="21096">MSLSTTPNHPHFRIPSYIADSKPKHTSTFQAPLEDAFLGEWYMIRSSNNFWKDKRNVRLQYTTAGSHIEDRAFYQTTSSEAIKSIVGKDTRSEEGVGVYVWQGKGLLRVASSQWEVLSFTARSGGRDWMLVFAHPSIFTAAAINLMCRRKEGLGEEDMQAVEEWLGTVGENRFRQAVVGMVDIKQE</sequence>
<dbReference type="OrthoDB" id="9975758at2759"/>
<dbReference type="AlphaFoldDB" id="A0A6G1JP85"/>
<protein>
    <recommendedName>
        <fullName evidence="3">Calycin-like protein</fullName>
    </recommendedName>
</protein>
<evidence type="ECO:0000313" key="2">
    <source>
        <dbReference type="Proteomes" id="UP000799291"/>
    </source>
</evidence>
<accession>A0A6G1JP85</accession>
<dbReference type="Proteomes" id="UP000799291">
    <property type="component" value="Unassembled WGS sequence"/>
</dbReference>
<gene>
    <name evidence="1" type="ORF">K458DRAFT_425819</name>
</gene>
<organism evidence="1 2">
    <name type="scientific">Lentithecium fluviatile CBS 122367</name>
    <dbReference type="NCBI Taxonomy" id="1168545"/>
    <lineage>
        <taxon>Eukaryota</taxon>
        <taxon>Fungi</taxon>
        <taxon>Dikarya</taxon>
        <taxon>Ascomycota</taxon>
        <taxon>Pezizomycotina</taxon>
        <taxon>Dothideomycetes</taxon>
        <taxon>Pleosporomycetidae</taxon>
        <taxon>Pleosporales</taxon>
        <taxon>Massarineae</taxon>
        <taxon>Lentitheciaceae</taxon>
        <taxon>Lentithecium</taxon>
    </lineage>
</organism>
<evidence type="ECO:0000313" key="1">
    <source>
        <dbReference type="EMBL" id="KAF2691973.1"/>
    </source>
</evidence>